<keyword evidence="4 6" id="KW-1133">Transmembrane helix</keyword>
<dbReference type="PANTHER" id="PTHR39083">
    <property type="entry name" value="CYCLIC DI-GMP-BINDING PROTEIN"/>
    <property type="match status" value="1"/>
</dbReference>
<feature type="transmembrane region" description="Helical" evidence="6">
    <location>
        <begin position="639"/>
        <end position="661"/>
    </location>
</feature>
<keyword evidence="2" id="KW-1003">Cell membrane</keyword>
<dbReference type="GO" id="GO:0005886">
    <property type="term" value="C:plasma membrane"/>
    <property type="evidence" value="ECO:0007669"/>
    <property type="project" value="UniProtKB-SubCell"/>
</dbReference>
<keyword evidence="7" id="KW-0808">Transferase</keyword>
<evidence type="ECO:0000313" key="7">
    <source>
        <dbReference type="EMBL" id="KRN25294.1"/>
    </source>
</evidence>
<dbReference type="GO" id="GO:0016740">
    <property type="term" value="F:transferase activity"/>
    <property type="evidence" value="ECO:0007669"/>
    <property type="project" value="UniProtKB-KW"/>
</dbReference>
<evidence type="ECO:0000256" key="4">
    <source>
        <dbReference type="ARBA" id="ARBA00022989"/>
    </source>
</evidence>
<dbReference type="STRING" id="1423804.FD14_GL000356"/>
<evidence type="ECO:0000256" key="1">
    <source>
        <dbReference type="ARBA" id="ARBA00004162"/>
    </source>
</evidence>
<protein>
    <submittedName>
        <fullName evidence="7">Glycosyl transferase</fullName>
    </submittedName>
</protein>
<evidence type="ECO:0000313" key="8">
    <source>
        <dbReference type="Proteomes" id="UP000051442"/>
    </source>
</evidence>
<organism evidence="7 8">
    <name type="scientific">Secundilactobacillus similis DSM 23365 = JCM 2765</name>
    <dbReference type="NCBI Taxonomy" id="1423804"/>
    <lineage>
        <taxon>Bacteria</taxon>
        <taxon>Bacillati</taxon>
        <taxon>Bacillota</taxon>
        <taxon>Bacilli</taxon>
        <taxon>Lactobacillales</taxon>
        <taxon>Lactobacillaceae</taxon>
        <taxon>Secundilactobacillus</taxon>
    </lineage>
</organism>
<keyword evidence="3 6" id="KW-0812">Transmembrane</keyword>
<evidence type="ECO:0000256" key="6">
    <source>
        <dbReference type="SAM" id="Phobius"/>
    </source>
</evidence>
<dbReference type="OrthoDB" id="2655838at2"/>
<keyword evidence="8" id="KW-1185">Reference proteome</keyword>
<gene>
    <name evidence="7" type="ORF">FD14_GL000356</name>
</gene>
<dbReference type="Gene3D" id="2.60.120.260">
    <property type="entry name" value="Galactose-binding domain-like"/>
    <property type="match status" value="2"/>
</dbReference>
<evidence type="ECO:0000256" key="3">
    <source>
        <dbReference type="ARBA" id="ARBA00022692"/>
    </source>
</evidence>
<dbReference type="Proteomes" id="UP000051442">
    <property type="component" value="Unassembled WGS sequence"/>
</dbReference>
<dbReference type="PANTHER" id="PTHR39083:SF1">
    <property type="entry name" value="CYCLIC DI-GMP-BINDING PROTEIN"/>
    <property type="match status" value="1"/>
</dbReference>
<evidence type="ECO:0000256" key="2">
    <source>
        <dbReference type="ARBA" id="ARBA00022475"/>
    </source>
</evidence>
<proteinExistence type="predicted"/>
<keyword evidence="5 6" id="KW-0472">Membrane</keyword>
<dbReference type="AlphaFoldDB" id="A0A0R2FB17"/>
<dbReference type="GO" id="GO:0006011">
    <property type="term" value="P:UDP-alpha-D-glucose metabolic process"/>
    <property type="evidence" value="ECO:0007669"/>
    <property type="project" value="InterPro"/>
</dbReference>
<reference evidence="7 8" key="1">
    <citation type="journal article" date="2015" name="Genome Announc.">
        <title>Expanding the biotechnology potential of lactobacilli through comparative genomics of 213 strains and associated genera.</title>
        <authorList>
            <person name="Sun Z."/>
            <person name="Harris H.M."/>
            <person name="McCann A."/>
            <person name="Guo C."/>
            <person name="Argimon S."/>
            <person name="Zhang W."/>
            <person name="Yang X."/>
            <person name="Jeffery I.B."/>
            <person name="Cooney J.C."/>
            <person name="Kagawa T.F."/>
            <person name="Liu W."/>
            <person name="Song Y."/>
            <person name="Salvetti E."/>
            <person name="Wrobel A."/>
            <person name="Rasinkangas P."/>
            <person name="Parkhill J."/>
            <person name="Rea M.C."/>
            <person name="O'Sullivan O."/>
            <person name="Ritari J."/>
            <person name="Douillard F.P."/>
            <person name="Paul Ross R."/>
            <person name="Yang R."/>
            <person name="Briner A.E."/>
            <person name="Felis G.E."/>
            <person name="de Vos W.M."/>
            <person name="Barrangou R."/>
            <person name="Klaenhammer T.R."/>
            <person name="Caufield P.W."/>
            <person name="Cui Y."/>
            <person name="Zhang H."/>
            <person name="O'Toole P.W."/>
        </authorList>
    </citation>
    <scope>NUCLEOTIDE SEQUENCE [LARGE SCALE GENOMIC DNA]</scope>
    <source>
        <strain evidence="7 8">DSM 23365</strain>
    </source>
</reference>
<sequence length="675" mass="75566">MWGGQALTAQAANQTYTQQFQNTTATLSGKSVETNMYFTKMDYWKVKKATFNFNYQISQLASRQTSDITVSINGVKFDSFRPKDKMGFQTEKIKIPLDLLSGENELQINGQVLNKAGKDNYDLAQTPANWLTIKDGSNVNFEYTLKEAENTLQSFYAHFSGQDTIANQRSRIMTPDQPTANELTASMTALAGESRVINTDNDQIQVVPASKANVKKNDYVMAVTTYDHLPSDLKKAVDAKKVKHQAVIQTHYTGGKYYLIVTAPNGKLLKQAARFVANEELMKETNKSTETVTMATATYTSVLQDEGRYQLTQGTDEIKGAGHRETSYFVSLPNDRSNADGSEIQLHFRYSKNLNFNRALVTAYVNDTTLGSKKLTAAHANGDTLTLKVPKGTPLGTSFTVRVAFDLEMKDQDSSDNSDTPWAEVEPQSRMLVKSQRSNDLLLTNYPTLFIKNQTYNQIAVVVPKKFDATDFKTLTNIFNLIGSFSKSNTGQIQFYTKQPSKHVLASHNVIVMGSPKTNAMVKALNNKLYFKYDKHFNGFQSNEKLSIERDYGKTIGTVQLLRSPYNQKRGLLVVTGATPEASYLASTQINFQKNIEQYSGDAIVVDENNTHYSYRFKKDKNIDDALARKRSLSSHSQLLLYLGIIVVVLVLISLGGFLIVRKQGLLNRGQRHDQ</sequence>
<dbReference type="PATRIC" id="fig|1423804.4.peg.387"/>
<dbReference type="RefSeq" id="WP_057151827.1">
    <property type="nucleotide sequence ID" value="NZ_AYZM01000073.1"/>
</dbReference>
<evidence type="ECO:0000256" key="5">
    <source>
        <dbReference type="ARBA" id="ARBA00023136"/>
    </source>
</evidence>
<dbReference type="EMBL" id="AYZM01000073">
    <property type="protein sequence ID" value="KRN25294.1"/>
    <property type="molecule type" value="Genomic_DNA"/>
</dbReference>
<comment type="caution">
    <text evidence="7">The sequence shown here is derived from an EMBL/GenBank/DDBJ whole genome shotgun (WGS) entry which is preliminary data.</text>
</comment>
<comment type="subcellular location">
    <subcellularLocation>
        <location evidence="1">Cell membrane</location>
        <topology evidence="1">Single-pass membrane protein</topology>
    </subcellularLocation>
</comment>
<dbReference type="Pfam" id="PF03170">
    <property type="entry name" value="BcsB"/>
    <property type="match status" value="1"/>
</dbReference>
<name>A0A0R2FB17_9LACO</name>
<accession>A0A0R2FB17</accession>
<dbReference type="InterPro" id="IPR018513">
    <property type="entry name" value="Cell_synthase_bac"/>
</dbReference>